<proteinExistence type="predicted"/>
<feature type="transmembrane region" description="Helical" evidence="1">
    <location>
        <begin position="35"/>
        <end position="57"/>
    </location>
</feature>
<organism evidence="2 3">
    <name type="scientific">Gemmatirosa kalamazoonensis</name>
    <dbReference type="NCBI Taxonomy" id="861299"/>
    <lineage>
        <taxon>Bacteria</taxon>
        <taxon>Pseudomonadati</taxon>
        <taxon>Gemmatimonadota</taxon>
        <taxon>Gemmatimonadia</taxon>
        <taxon>Gemmatimonadales</taxon>
        <taxon>Gemmatimonadaceae</taxon>
        <taxon>Gemmatirosa</taxon>
    </lineage>
</organism>
<evidence type="ECO:0000256" key="1">
    <source>
        <dbReference type="SAM" id="Phobius"/>
    </source>
</evidence>
<dbReference type="Gene3D" id="3.40.720.10">
    <property type="entry name" value="Alkaline Phosphatase, subunit A"/>
    <property type="match status" value="1"/>
</dbReference>
<reference evidence="2 3" key="1">
    <citation type="journal article" date="2014" name="Genome Announc.">
        <title>Genome Sequence and Methylome of Soil Bacterium Gemmatirosa kalamazoonensis KBS708T, a Member of the Rarely Cultivated Gemmatimonadetes Phylum.</title>
        <authorList>
            <person name="Debruyn J.M."/>
            <person name="Radosevich M."/>
            <person name="Wommack K.E."/>
            <person name="Polson S.W."/>
            <person name="Hauser L.J."/>
            <person name="Fawaz M.N."/>
            <person name="Korlach J."/>
            <person name="Tsai Y.C."/>
        </authorList>
    </citation>
    <scope>NUCLEOTIDE SEQUENCE [LARGE SCALE GENOMIC DNA]</scope>
    <source>
        <strain evidence="2 3">KBS708</strain>
    </source>
</reference>
<keyword evidence="1" id="KW-0472">Membrane</keyword>
<keyword evidence="1" id="KW-0812">Transmembrane</keyword>
<gene>
    <name evidence="2" type="ORF">J421_0143</name>
</gene>
<feature type="transmembrane region" description="Helical" evidence="1">
    <location>
        <begin position="141"/>
        <end position="159"/>
    </location>
</feature>
<dbReference type="InterPro" id="IPR017850">
    <property type="entry name" value="Alkaline_phosphatase_core_sf"/>
</dbReference>
<accession>W0RBK2</accession>
<dbReference type="EMBL" id="CP007128">
    <property type="protein sequence ID" value="AHG87680.1"/>
    <property type="molecule type" value="Genomic_DNA"/>
</dbReference>
<name>W0RBK2_9BACT</name>
<dbReference type="OrthoDB" id="681113at2"/>
<feature type="transmembrane region" description="Helical" evidence="1">
    <location>
        <begin position="102"/>
        <end position="120"/>
    </location>
</feature>
<dbReference type="AlphaFoldDB" id="W0RBK2"/>
<keyword evidence="3" id="KW-1185">Reference proteome</keyword>
<evidence type="ECO:0000313" key="3">
    <source>
        <dbReference type="Proteomes" id="UP000019151"/>
    </source>
</evidence>
<feature type="transmembrane region" description="Helical" evidence="1">
    <location>
        <begin position="69"/>
        <end position="90"/>
    </location>
</feature>
<dbReference type="HOGENOM" id="CLU_485522_0_0_0"/>
<dbReference type="Proteomes" id="UP000019151">
    <property type="component" value="Chromosome"/>
</dbReference>
<sequence>MRTTWLRRIHPALFAVFPILSLGVQNPGRFRARTALLICLVAVAGVALGYVVAYAVARWRRREGAADRAALATFVGVALFYAYPVLRSAYARLRAGGARSPAVAAVVAVVALLAVATWVARRRGWRVRVPSAAGVGRRLSLAGALLVVGALAQLTFVHVRDAQVIARNPLVRELDRPVPLRAGAHARLPKRDIYVVVLDEYASAEVLRERFGFDNRPFEDSLRAIGFTIPTSVRSNYAVTTLSVPSLLNFARMDSLGAGMPSHTKDWAPASYVLEHNRAARFLKGQGYRFLFFPARFFAPTRESAEADEEYDPYTGIDVARATYGSEFAFELVTNTPLARLRPLFRPYTAVRFEHAARTLNGLTTVPRRPGPKFVFAHVLMPHVPFTVDASCRPLANASWDSTDFAGHVQCVNRLTLRAVRSILAQSSTPPIIILQGDHGTQSLHTFDNAPEALTVAQARERFRAFGAYYLPDGGAAAMPDSVSVVNVLRYVFGYYFGADLPSLPDDMYFSSWQYPYALTRVGSDFHVDTSLRTASRPSDGIAR</sequence>
<dbReference type="KEGG" id="gba:J421_0143"/>
<dbReference type="InParanoid" id="W0RBK2"/>
<evidence type="ECO:0008006" key="4">
    <source>
        <dbReference type="Google" id="ProtNLM"/>
    </source>
</evidence>
<keyword evidence="1" id="KW-1133">Transmembrane helix</keyword>
<dbReference type="RefSeq" id="WP_025409237.1">
    <property type="nucleotide sequence ID" value="NZ_CP007128.1"/>
</dbReference>
<evidence type="ECO:0000313" key="2">
    <source>
        <dbReference type="EMBL" id="AHG87680.1"/>
    </source>
</evidence>
<protein>
    <recommendedName>
        <fullName evidence="4">Sulfatase</fullName>
    </recommendedName>
</protein>
<dbReference type="eggNOG" id="COG3119">
    <property type="taxonomic scope" value="Bacteria"/>
</dbReference>